<dbReference type="SUPFAM" id="SSF75169">
    <property type="entry name" value="DsrEFH-like"/>
    <property type="match status" value="1"/>
</dbReference>
<dbReference type="RefSeq" id="WP_290357320.1">
    <property type="nucleotide sequence ID" value="NZ_JAUHHC010000001.1"/>
</dbReference>
<evidence type="ECO:0000313" key="3">
    <source>
        <dbReference type="Proteomes" id="UP001228044"/>
    </source>
</evidence>
<dbReference type="EMBL" id="JAUHHC010000001">
    <property type="protein sequence ID" value="MDN3918998.1"/>
    <property type="molecule type" value="Genomic_DNA"/>
</dbReference>
<dbReference type="Pfam" id="PF02635">
    <property type="entry name" value="DsrE"/>
    <property type="match status" value="1"/>
</dbReference>
<sequence>MSQTIPSRRAALGAALAAGSAAALAQTQAAAQGGDKVVYHIDNTAGQATKGLRNIRNHLDVAPDTKILVVTHAEGVDFLMEGAKDKANPNIDYASLVSALVARGVVFEVCEITLKNRNLDKKQFVLDAAFTPSGVVRIARLQTREGYAYLKP</sequence>
<dbReference type="PANTHER" id="PTHR37691:SF1">
    <property type="entry name" value="BLR3518 PROTEIN"/>
    <property type="match status" value="1"/>
</dbReference>
<gene>
    <name evidence="2" type="ORF">QWJ38_01780</name>
</gene>
<accession>A0ABT8DM51</accession>
<protein>
    <submittedName>
        <fullName evidence="2">DsrE family protein</fullName>
    </submittedName>
</protein>
<dbReference type="PROSITE" id="PS51318">
    <property type="entry name" value="TAT"/>
    <property type="match status" value="1"/>
</dbReference>
<evidence type="ECO:0000313" key="2">
    <source>
        <dbReference type="EMBL" id="MDN3918998.1"/>
    </source>
</evidence>
<dbReference type="Proteomes" id="UP001228044">
    <property type="component" value="Unassembled WGS sequence"/>
</dbReference>
<dbReference type="InterPro" id="IPR003787">
    <property type="entry name" value="Sulphur_relay_DsrE/F-like"/>
</dbReference>
<dbReference type="Gene3D" id="3.40.1260.10">
    <property type="entry name" value="DsrEFH-like"/>
    <property type="match status" value="1"/>
</dbReference>
<organism evidence="2 3">
    <name type="scientific">Roseateles violae</name>
    <dbReference type="NCBI Taxonomy" id="3058042"/>
    <lineage>
        <taxon>Bacteria</taxon>
        <taxon>Pseudomonadati</taxon>
        <taxon>Pseudomonadota</taxon>
        <taxon>Betaproteobacteria</taxon>
        <taxon>Burkholderiales</taxon>
        <taxon>Sphaerotilaceae</taxon>
        <taxon>Roseateles</taxon>
    </lineage>
</organism>
<evidence type="ECO:0000256" key="1">
    <source>
        <dbReference type="SAM" id="SignalP"/>
    </source>
</evidence>
<dbReference type="InterPro" id="IPR006311">
    <property type="entry name" value="TAT_signal"/>
</dbReference>
<proteinExistence type="predicted"/>
<keyword evidence="1" id="KW-0732">Signal</keyword>
<keyword evidence="3" id="KW-1185">Reference proteome</keyword>
<feature type="chain" id="PRO_5045607490" evidence="1">
    <location>
        <begin position="26"/>
        <end position="152"/>
    </location>
</feature>
<name>A0ABT8DM51_9BURK</name>
<dbReference type="PANTHER" id="PTHR37691">
    <property type="entry name" value="BLR3518 PROTEIN"/>
    <property type="match status" value="1"/>
</dbReference>
<feature type="signal peptide" evidence="1">
    <location>
        <begin position="1"/>
        <end position="25"/>
    </location>
</feature>
<reference evidence="2 3" key="1">
    <citation type="submission" date="2023-06" db="EMBL/GenBank/DDBJ databases">
        <title>Pelomonas sp. PFR6 16S ribosomal RNA gene Genome sequencing and assembly.</title>
        <authorList>
            <person name="Woo H."/>
        </authorList>
    </citation>
    <scope>NUCLEOTIDE SEQUENCE [LARGE SCALE GENOMIC DNA]</scope>
    <source>
        <strain evidence="2 3">PFR6</strain>
    </source>
</reference>
<comment type="caution">
    <text evidence="2">The sequence shown here is derived from an EMBL/GenBank/DDBJ whole genome shotgun (WGS) entry which is preliminary data.</text>
</comment>
<dbReference type="InterPro" id="IPR027396">
    <property type="entry name" value="DsrEFH-like"/>
</dbReference>